<evidence type="ECO:0000256" key="7">
    <source>
        <dbReference type="ARBA" id="ARBA00022967"/>
    </source>
</evidence>
<dbReference type="FunFam" id="3.40.50.300:FF:000042">
    <property type="entry name" value="Maltose/maltodextrin ABC transporter, ATP-binding protein"/>
    <property type="match status" value="1"/>
</dbReference>
<dbReference type="Gene3D" id="2.40.50.100">
    <property type="match status" value="1"/>
</dbReference>
<dbReference type="PROSITE" id="PS00211">
    <property type="entry name" value="ABC_TRANSPORTER_1"/>
    <property type="match status" value="1"/>
</dbReference>
<dbReference type="InterPro" id="IPR003439">
    <property type="entry name" value="ABC_transporter-like_ATP-bd"/>
</dbReference>
<reference evidence="10 11" key="2">
    <citation type="submission" date="2019-02" db="EMBL/GenBank/DDBJ databases">
        <title>'Lichenibacterium ramalinii' gen. nov. sp. nov., 'Lichenibacterium minor' gen. nov. sp. nov.</title>
        <authorList>
            <person name="Pankratov T."/>
        </authorList>
    </citation>
    <scope>NUCLEOTIDE SEQUENCE [LARGE SCALE GENOMIC DNA]</scope>
    <source>
        <strain evidence="10 11">RmlP001</strain>
    </source>
</reference>
<organism evidence="10 11">
    <name type="scientific">Lichenibacterium ramalinae</name>
    <dbReference type="NCBI Taxonomy" id="2316527"/>
    <lineage>
        <taxon>Bacteria</taxon>
        <taxon>Pseudomonadati</taxon>
        <taxon>Pseudomonadota</taxon>
        <taxon>Alphaproteobacteria</taxon>
        <taxon>Hyphomicrobiales</taxon>
        <taxon>Lichenihabitantaceae</taxon>
        <taxon>Lichenibacterium</taxon>
    </lineage>
</organism>
<gene>
    <name evidence="10" type="ORF">D3272_03785</name>
</gene>
<evidence type="ECO:0000256" key="1">
    <source>
        <dbReference type="ARBA" id="ARBA00004417"/>
    </source>
</evidence>
<dbReference type="Pfam" id="PF08402">
    <property type="entry name" value="TOBE_2"/>
    <property type="match status" value="1"/>
</dbReference>
<dbReference type="PROSITE" id="PS50893">
    <property type="entry name" value="ABC_TRANSPORTER_2"/>
    <property type="match status" value="1"/>
</dbReference>
<evidence type="ECO:0000256" key="8">
    <source>
        <dbReference type="ARBA" id="ARBA00023136"/>
    </source>
</evidence>
<dbReference type="GO" id="GO:0016887">
    <property type="term" value="F:ATP hydrolysis activity"/>
    <property type="evidence" value="ECO:0007669"/>
    <property type="project" value="InterPro"/>
</dbReference>
<dbReference type="InterPro" id="IPR013611">
    <property type="entry name" value="Transp-assoc_OB_typ2"/>
</dbReference>
<dbReference type="RefSeq" id="WP_129217792.1">
    <property type="nucleotide sequence ID" value="NZ_QYBC01000002.1"/>
</dbReference>
<dbReference type="InterPro" id="IPR008995">
    <property type="entry name" value="Mo/tungstate-bd_C_term_dom"/>
</dbReference>
<dbReference type="InterPro" id="IPR003593">
    <property type="entry name" value="AAA+_ATPase"/>
</dbReference>
<evidence type="ECO:0000256" key="2">
    <source>
        <dbReference type="ARBA" id="ARBA00005417"/>
    </source>
</evidence>
<dbReference type="Gene3D" id="3.40.50.300">
    <property type="entry name" value="P-loop containing nucleotide triphosphate hydrolases"/>
    <property type="match status" value="1"/>
</dbReference>
<dbReference type="InterPro" id="IPR047641">
    <property type="entry name" value="ABC_transpr_MalK/UgpC-like"/>
</dbReference>
<feature type="domain" description="ABC transporter" evidence="9">
    <location>
        <begin position="4"/>
        <end position="234"/>
    </location>
</feature>
<evidence type="ECO:0000256" key="5">
    <source>
        <dbReference type="ARBA" id="ARBA00022741"/>
    </source>
</evidence>
<keyword evidence="3" id="KW-0813">Transport</keyword>
<dbReference type="SUPFAM" id="SSF50331">
    <property type="entry name" value="MOP-like"/>
    <property type="match status" value="1"/>
</dbReference>
<dbReference type="GO" id="GO:0005524">
    <property type="term" value="F:ATP binding"/>
    <property type="evidence" value="ECO:0007669"/>
    <property type="project" value="UniProtKB-KW"/>
</dbReference>
<comment type="subcellular location">
    <subcellularLocation>
        <location evidence="1">Cell inner membrane</location>
        <topology evidence="1">Peripheral membrane protein</topology>
    </subcellularLocation>
</comment>
<evidence type="ECO:0000313" key="11">
    <source>
        <dbReference type="Proteomes" id="UP000289411"/>
    </source>
</evidence>
<keyword evidence="7" id="KW-1278">Translocase</keyword>
<comment type="similarity">
    <text evidence="2">Belongs to the ABC transporter superfamily.</text>
</comment>
<dbReference type="InterPro" id="IPR017871">
    <property type="entry name" value="ABC_transporter-like_CS"/>
</dbReference>
<sequence>MPGVRVEGLRRSWGGVAVLHGIDVAVAPGTLAVLLGPSGCGKSTLLRLIAGLDAPDAGRVLIGDTDVTARPPSGRDLAMVFQNYALFPHLDVRENILFGLKMRRIPAAERARRLARAAETLGLGPLLGRKPAQLSGGQQQRVALGRALVSEAPLCLMDEPLSNLDAQLRQDMRREIRDLQRRLGLTLLYVTHDQTEAMSMADQVILMRAGAVEQAGVPEALYARPETVFAARFIGTSPMNLVALEDCDGGGAIAGTSGAPPVQGGGAGRILGLRPEDVAAVPEGQAGGGPGLAATLVSCEYHGADSLLTCRVGAERVTARRPGLMRLQPGTPLHLSWPAEAMHLFEAGTGRRCPNPSLPDRRAA</sequence>
<evidence type="ECO:0000256" key="3">
    <source>
        <dbReference type="ARBA" id="ARBA00022448"/>
    </source>
</evidence>
<comment type="caution">
    <text evidence="10">The sequence shown here is derived from an EMBL/GenBank/DDBJ whole genome shotgun (WGS) entry which is preliminary data.</text>
</comment>
<keyword evidence="6 10" id="KW-0067">ATP-binding</keyword>
<dbReference type="Gene3D" id="2.40.50.140">
    <property type="entry name" value="Nucleic acid-binding proteins"/>
    <property type="match status" value="1"/>
</dbReference>
<keyword evidence="4" id="KW-1003">Cell membrane</keyword>
<dbReference type="Proteomes" id="UP000289411">
    <property type="component" value="Unassembled WGS sequence"/>
</dbReference>
<dbReference type="InterPro" id="IPR027417">
    <property type="entry name" value="P-loop_NTPase"/>
</dbReference>
<keyword evidence="8" id="KW-0472">Membrane</keyword>
<evidence type="ECO:0000256" key="6">
    <source>
        <dbReference type="ARBA" id="ARBA00022840"/>
    </source>
</evidence>
<dbReference type="Pfam" id="PF00005">
    <property type="entry name" value="ABC_tran"/>
    <property type="match status" value="1"/>
</dbReference>
<keyword evidence="11" id="KW-1185">Reference proteome</keyword>
<dbReference type="OrthoDB" id="9767663at2"/>
<name>A0A4Q2RGU8_9HYPH</name>
<reference evidence="10 11" key="1">
    <citation type="submission" date="2018-09" db="EMBL/GenBank/DDBJ databases">
        <authorList>
            <person name="Grouzdev D.S."/>
            <person name="Krutkina M.S."/>
        </authorList>
    </citation>
    <scope>NUCLEOTIDE SEQUENCE [LARGE SCALE GENOMIC DNA]</scope>
    <source>
        <strain evidence="10 11">RmlP001</strain>
    </source>
</reference>
<keyword evidence="5" id="KW-0547">Nucleotide-binding</keyword>
<dbReference type="SUPFAM" id="SSF52540">
    <property type="entry name" value="P-loop containing nucleoside triphosphate hydrolases"/>
    <property type="match status" value="1"/>
</dbReference>
<dbReference type="PANTHER" id="PTHR43875">
    <property type="entry name" value="MALTODEXTRIN IMPORT ATP-BINDING PROTEIN MSMX"/>
    <property type="match status" value="1"/>
</dbReference>
<dbReference type="PANTHER" id="PTHR43875:SF15">
    <property type="entry name" value="TREHALOSE IMPORT ATP-BINDING PROTEIN SUGC"/>
    <property type="match status" value="1"/>
</dbReference>
<accession>A0A4Q2RGU8</accession>
<dbReference type="EMBL" id="QYBC01000002">
    <property type="protein sequence ID" value="RYB07193.1"/>
    <property type="molecule type" value="Genomic_DNA"/>
</dbReference>
<dbReference type="GO" id="GO:0140359">
    <property type="term" value="F:ABC-type transporter activity"/>
    <property type="evidence" value="ECO:0007669"/>
    <property type="project" value="UniProtKB-ARBA"/>
</dbReference>
<dbReference type="AlphaFoldDB" id="A0A4Q2RGU8"/>
<proteinExistence type="inferred from homology"/>
<evidence type="ECO:0000259" key="9">
    <source>
        <dbReference type="PROSITE" id="PS50893"/>
    </source>
</evidence>
<evidence type="ECO:0000256" key="4">
    <source>
        <dbReference type="ARBA" id="ARBA00022475"/>
    </source>
</evidence>
<evidence type="ECO:0000313" key="10">
    <source>
        <dbReference type="EMBL" id="RYB07193.1"/>
    </source>
</evidence>
<protein>
    <submittedName>
        <fullName evidence="10">ABC transporter ATP-binding protein</fullName>
    </submittedName>
</protein>
<dbReference type="GO" id="GO:0055052">
    <property type="term" value="C:ATP-binding cassette (ABC) transporter complex, substrate-binding subunit-containing"/>
    <property type="evidence" value="ECO:0007669"/>
    <property type="project" value="TreeGrafter"/>
</dbReference>
<dbReference type="SMART" id="SM00382">
    <property type="entry name" value="AAA"/>
    <property type="match status" value="1"/>
</dbReference>
<dbReference type="InterPro" id="IPR012340">
    <property type="entry name" value="NA-bd_OB-fold"/>
</dbReference>